<sequence length="206" mass="21512">MTPDPQPAALLTLPLRLPYSELSRLGTAWAAEQLFTLPLPTAPSLRVADLQFSAAGARLKATVAVQSSGLLGLRATFDLSGIPTLDPAGQVLALEDIAVTTHREGLSGRLIGLLADARVTAYLARLARVDLGPRLSELRAQAQARLPFSPLEGIEVGGTVTRLAVTDLEVSPDALLLTAVTGGDLRVTLKADGLLAPEGPSARSLR</sequence>
<dbReference type="AlphaFoldDB" id="A0A7W8JZU7"/>
<evidence type="ECO:0000313" key="1">
    <source>
        <dbReference type="EMBL" id="MBB5366261.1"/>
    </source>
</evidence>
<proteinExistence type="predicted"/>
<dbReference type="Pfam" id="PF14356">
    <property type="entry name" value="DUF4403"/>
    <property type="match status" value="1"/>
</dbReference>
<gene>
    <name evidence="1" type="ORF">HNQ08_005390</name>
</gene>
<comment type="caution">
    <text evidence="1">The sequence shown here is derived from an EMBL/GenBank/DDBJ whole genome shotgun (WGS) entry which is preliminary data.</text>
</comment>
<protein>
    <recommendedName>
        <fullName evidence="3">DUF4403 family protein</fullName>
    </recommendedName>
</protein>
<name>A0A7W8JZU7_9DEIO</name>
<accession>A0A7W8JZU7</accession>
<reference evidence="1 2" key="1">
    <citation type="submission" date="2020-08" db="EMBL/GenBank/DDBJ databases">
        <title>Genomic Encyclopedia of Type Strains, Phase IV (KMG-IV): sequencing the most valuable type-strain genomes for metagenomic binning, comparative biology and taxonomic classification.</title>
        <authorList>
            <person name="Goeker M."/>
        </authorList>
    </citation>
    <scope>NUCLEOTIDE SEQUENCE [LARGE SCALE GENOMIC DNA]</scope>
    <source>
        <strain evidence="1 2">DSM 27939</strain>
    </source>
</reference>
<organism evidence="1 2">
    <name type="scientific">Deinococcus humi</name>
    <dbReference type="NCBI Taxonomy" id="662880"/>
    <lineage>
        <taxon>Bacteria</taxon>
        <taxon>Thermotogati</taxon>
        <taxon>Deinococcota</taxon>
        <taxon>Deinococci</taxon>
        <taxon>Deinococcales</taxon>
        <taxon>Deinococcaceae</taxon>
        <taxon>Deinococcus</taxon>
    </lineage>
</organism>
<dbReference type="Proteomes" id="UP000552709">
    <property type="component" value="Unassembled WGS sequence"/>
</dbReference>
<evidence type="ECO:0000313" key="2">
    <source>
        <dbReference type="Proteomes" id="UP000552709"/>
    </source>
</evidence>
<evidence type="ECO:0008006" key="3">
    <source>
        <dbReference type="Google" id="ProtNLM"/>
    </source>
</evidence>
<dbReference type="RefSeq" id="WP_184138127.1">
    <property type="nucleotide sequence ID" value="NZ_JACHFL010000033.1"/>
</dbReference>
<dbReference type="EMBL" id="JACHFL010000033">
    <property type="protein sequence ID" value="MBB5366261.1"/>
    <property type="molecule type" value="Genomic_DNA"/>
</dbReference>
<dbReference type="InterPro" id="IPR025515">
    <property type="entry name" value="DUF4403"/>
</dbReference>
<keyword evidence="2" id="KW-1185">Reference proteome</keyword>